<organism evidence="1 2">
    <name type="scientific">Cichlidogyrus casuarinus</name>
    <dbReference type="NCBI Taxonomy" id="1844966"/>
    <lineage>
        <taxon>Eukaryota</taxon>
        <taxon>Metazoa</taxon>
        <taxon>Spiralia</taxon>
        <taxon>Lophotrochozoa</taxon>
        <taxon>Platyhelminthes</taxon>
        <taxon>Monogenea</taxon>
        <taxon>Monopisthocotylea</taxon>
        <taxon>Dactylogyridea</taxon>
        <taxon>Ancyrocephalidae</taxon>
        <taxon>Cichlidogyrus</taxon>
    </lineage>
</organism>
<protein>
    <submittedName>
        <fullName evidence="1">Uncharacterized protein</fullName>
    </submittedName>
</protein>
<sequence>MLYYVVRANGRRDKIPVVDPSQDFYTYKFQPGHWSFEYDTVYVITVFLMMGTPPIGYQGLVANITI</sequence>
<feature type="non-terminal residue" evidence="1">
    <location>
        <position position="66"/>
    </location>
</feature>
<comment type="caution">
    <text evidence="1">The sequence shown here is derived from an EMBL/GenBank/DDBJ whole genome shotgun (WGS) entry which is preliminary data.</text>
</comment>
<dbReference type="EMBL" id="JBJKFK010004385">
    <property type="protein sequence ID" value="KAL3309031.1"/>
    <property type="molecule type" value="Genomic_DNA"/>
</dbReference>
<evidence type="ECO:0000313" key="2">
    <source>
        <dbReference type="Proteomes" id="UP001626550"/>
    </source>
</evidence>
<dbReference type="Proteomes" id="UP001626550">
    <property type="component" value="Unassembled WGS sequence"/>
</dbReference>
<proteinExistence type="predicted"/>
<name>A0ABD2PNF9_9PLAT</name>
<dbReference type="AlphaFoldDB" id="A0ABD2PNF9"/>
<gene>
    <name evidence="1" type="ORF">Ciccas_012427</name>
</gene>
<accession>A0ABD2PNF9</accession>
<keyword evidence="2" id="KW-1185">Reference proteome</keyword>
<reference evidence="1 2" key="1">
    <citation type="submission" date="2024-11" db="EMBL/GenBank/DDBJ databases">
        <title>Adaptive evolution of stress response genes in parasites aligns with host niche diversity.</title>
        <authorList>
            <person name="Hahn C."/>
            <person name="Resl P."/>
        </authorList>
    </citation>
    <scope>NUCLEOTIDE SEQUENCE [LARGE SCALE GENOMIC DNA]</scope>
    <source>
        <strain evidence="1">EGGRZ-B1_66</strain>
        <tissue evidence="1">Body</tissue>
    </source>
</reference>
<evidence type="ECO:0000313" key="1">
    <source>
        <dbReference type="EMBL" id="KAL3309031.1"/>
    </source>
</evidence>